<sequence length="103" mass="11623">FLEVQASGRRKEFRLLYVTSANKPAFVTFQDIVLDDGGWHQISLTLSGSEVSLYLNCSLVHSRVLHAPALSELKTFMQGSSVHLGSRDGKHFGFKVQWIDKWT</sequence>
<feature type="non-terminal residue" evidence="1">
    <location>
        <position position="103"/>
    </location>
</feature>
<name>A0A7R8WW68_9CRUS</name>
<dbReference type="EMBL" id="OB694722">
    <property type="protein sequence ID" value="CAD7238007.1"/>
    <property type="molecule type" value="Genomic_DNA"/>
</dbReference>
<dbReference type="AlphaFoldDB" id="A0A7R8WW68"/>
<proteinExistence type="predicted"/>
<dbReference type="OrthoDB" id="6516201at2759"/>
<dbReference type="Gene3D" id="2.60.120.200">
    <property type="match status" value="1"/>
</dbReference>
<gene>
    <name evidence="1" type="ORF">CTOB1V02_LOCUS15822</name>
</gene>
<accession>A0A7R8WW68</accession>
<feature type="non-terminal residue" evidence="1">
    <location>
        <position position="1"/>
    </location>
</feature>
<protein>
    <submittedName>
        <fullName evidence="1">Uncharacterized protein</fullName>
    </submittedName>
</protein>
<organism evidence="1">
    <name type="scientific">Cyprideis torosa</name>
    <dbReference type="NCBI Taxonomy" id="163714"/>
    <lineage>
        <taxon>Eukaryota</taxon>
        <taxon>Metazoa</taxon>
        <taxon>Ecdysozoa</taxon>
        <taxon>Arthropoda</taxon>
        <taxon>Crustacea</taxon>
        <taxon>Oligostraca</taxon>
        <taxon>Ostracoda</taxon>
        <taxon>Podocopa</taxon>
        <taxon>Podocopida</taxon>
        <taxon>Cytherocopina</taxon>
        <taxon>Cytheroidea</taxon>
        <taxon>Cytherideidae</taxon>
        <taxon>Cyprideis</taxon>
    </lineage>
</organism>
<evidence type="ECO:0000313" key="1">
    <source>
        <dbReference type="EMBL" id="CAD7238007.1"/>
    </source>
</evidence>
<dbReference type="InterPro" id="IPR013320">
    <property type="entry name" value="ConA-like_dom_sf"/>
</dbReference>
<reference evidence="1" key="1">
    <citation type="submission" date="2020-11" db="EMBL/GenBank/DDBJ databases">
        <authorList>
            <person name="Tran Van P."/>
        </authorList>
    </citation>
    <scope>NUCLEOTIDE SEQUENCE</scope>
</reference>
<dbReference type="SUPFAM" id="SSF49899">
    <property type="entry name" value="Concanavalin A-like lectins/glucanases"/>
    <property type="match status" value="1"/>
</dbReference>